<dbReference type="AlphaFoldDB" id="A0A0L0DFX5"/>
<comment type="catalytic activity">
    <reaction evidence="3">
        <text>[protein]-peptidylproline (omega=180) = [protein]-peptidylproline (omega=0)</text>
        <dbReference type="Rhea" id="RHEA:16237"/>
        <dbReference type="Rhea" id="RHEA-COMP:10747"/>
        <dbReference type="Rhea" id="RHEA-COMP:10748"/>
        <dbReference type="ChEBI" id="CHEBI:83833"/>
        <dbReference type="ChEBI" id="CHEBI:83834"/>
        <dbReference type="EC" id="5.2.1.8"/>
    </reaction>
</comment>
<feature type="chain" id="PRO_5006517186" description="Peptidyl-prolyl cis-trans isomerase" evidence="3">
    <location>
        <begin position="21"/>
        <end position="206"/>
    </location>
</feature>
<dbReference type="SUPFAM" id="SSF50891">
    <property type="entry name" value="Cyclophilin-like"/>
    <property type="match status" value="1"/>
</dbReference>
<evidence type="ECO:0000313" key="5">
    <source>
        <dbReference type="EMBL" id="KNC51075.1"/>
    </source>
</evidence>
<evidence type="ECO:0000256" key="3">
    <source>
        <dbReference type="RuleBase" id="RU363019"/>
    </source>
</evidence>
<protein>
    <recommendedName>
        <fullName evidence="3">Peptidyl-prolyl cis-trans isomerase</fullName>
        <shortName evidence="3">PPIase</shortName>
        <ecNumber evidence="3">5.2.1.8</ecNumber>
    </recommendedName>
</protein>
<dbReference type="eggNOG" id="ENOG502S41Q">
    <property type="taxonomic scope" value="Eukaryota"/>
</dbReference>
<gene>
    <name evidence="5" type="ORF">AMSG_07064</name>
</gene>
<dbReference type="Gene3D" id="2.40.100.10">
    <property type="entry name" value="Cyclophilin-like"/>
    <property type="match status" value="1"/>
</dbReference>
<keyword evidence="1 3" id="KW-0697">Rotamase</keyword>
<dbReference type="InterPro" id="IPR029000">
    <property type="entry name" value="Cyclophilin-like_dom_sf"/>
</dbReference>
<sequence>MHHLLPLFAILALLAASAAATAPAKYSVEFHTTVNNNSSFLLEVNRADAPLGADRLWELVTLGSPAGSASYYDLNGFFRVVPQFVVQFGISGSPAVSKEWMNKEIKDDPVKLSNTRGVLSYAAAGPNTRTTQLFINFADNSRLDGMGFAGIGTVTQGMDVVDAIYAGYQQEPNQELIYSQGNAYLHSNFPKLDYIISTTAKDLSLA</sequence>
<evidence type="ECO:0000256" key="2">
    <source>
        <dbReference type="ARBA" id="ARBA00023235"/>
    </source>
</evidence>
<keyword evidence="6" id="KW-1185">Reference proteome</keyword>
<feature type="domain" description="PPIase cyclophilin-type" evidence="4">
    <location>
        <begin position="42"/>
        <end position="201"/>
    </location>
</feature>
<dbReference type="GeneID" id="25566084"/>
<evidence type="ECO:0000313" key="6">
    <source>
        <dbReference type="Proteomes" id="UP000054408"/>
    </source>
</evidence>
<dbReference type="STRING" id="461836.A0A0L0DFX5"/>
<organism evidence="5 6">
    <name type="scientific">Thecamonas trahens ATCC 50062</name>
    <dbReference type="NCBI Taxonomy" id="461836"/>
    <lineage>
        <taxon>Eukaryota</taxon>
        <taxon>Apusozoa</taxon>
        <taxon>Apusomonadida</taxon>
        <taxon>Apusomonadidae</taxon>
        <taxon>Thecamonas</taxon>
    </lineage>
</organism>
<dbReference type="RefSeq" id="XP_013756534.1">
    <property type="nucleotide sequence ID" value="XM_013901080.1"/>
</dbReference>
<comment type="function">
    <text evidence="3">PPIases accelerate the folding of proteins. It catalyzes the cis-trans isomerization of proline imidic peptide bonds in oligopeptides.</text>
</comment>
<dbReference type="EC" id="5.2.1.8" evidence="3"/>
<evidence type="ECO:0000259" key="4">
    <source>
        <dbReference type="PROSITE" id="PS50072"/>
    </source>
</evidence>
<dbReference type="GO" id="GO:0003755">
    <property type="term" value="F:peptidyl-prolyl cis-trans isomerase activity"/>
    <property type="evidence" value="ECO:0007669"/>
    <property type="project" value="UniProtKB-UniRule"/>
</dbReference>
<dbReference type="InterPro" id="IPR002130">
    <property type="entry name" value="Cyclophilin-type_PPIase_dom"/>
</dbReference>
<dbReference type="PRINTS" id="PR00153">
    <property type="entry name" value="CSAPPISMRASE"/>
</dbReference>
<dbReference type="Pfam" id="PF00160">
    <property type="entry name" value="Pro_isomerase"/>
    <property type="match status" value="1"/>
</dbReference>
<reference evidence="5 6" key="1">
    <citation type="submission" date="2010-05" db="EMBL/GenBank/DDBJ databases">
        <title>The Genome Sequence of Thecamonas trahens ATCC 50062.</title>
        <authorList>
            <consortium name="The Broad Institute Genome Sequencing Platform"/>
            <person name="Russ C."/>
            <person name="Cuomo C."/>
            <person name="Shea T."/>
            <person name="Young S.K."/>
            <person name="Zeng Q."/>
            <person name="Koehrsen M."/>
            <person name="Haas B."/>
            <person name="Borodovsky M."/>
            <person name="Guigo R."/>
            <person name="Alvarado L."/>
            <person name="Berlin A."/>
            <person name="Bochicchio J."/>
            <person name="Borenstein D."/>
            <person name="Chapman S."/>
            <person name="Chen Z."/>
            <person name="Freedman E."/>
            <person name="Gellesch M."/>
            <person name="Goldberg J."/>
            <person name="Griggs A."/>
            <person name="Gujja S."/>
            <person name="Heilman E."/>
            <person name="Heiman D."/>
            <person name="Hepburn T."/>
            <person name="Howarth C."/>
            <person name="Jen D."/>
            <person name="Larson L."/>
            <person name="Mehta T."/>
            <person name="Park D."/>
            <person name="Pearson M."/>
            <person name="Roberts A."/>
            <person name="Saif S."/>
            <person name="Shenoy N."/>
            <person name="Sisk P."/>
            <person name="Stolte C."/>
            <person name="Sykes S."/>
            <person name="Thomson T."/>
            <person name="Walk T."/>
            <person name="White J."/>
            <person name="Yandava C."/>
            <person name="Burger G."/>
            <person name="Gray M.W."/>
            <person name="Holland P.W.H."/>
            <person name="King N."/>
            <person name="Lang F.B.F."/>
            <person name="Roger A.J."/>
            <person name="Ruiz-Trillo I."/>
            <person name="Lander E."/>
            <person name="Nusbaum C."/>
        </authorList>
    </citation>
    <scope>NUCLEOTIDE SEQUENCE [LARGE SCALE GENOMIC DNA]</scope>
    <source>
        <strain evidence="5 6">ATCC 50062</strain>
    </source>
</reference>
<dbReference type="PANTHER" id="PTHR43246">
    <property type="entry name" value="PEPTIDYL-PROLYL CIS-TRANS ISOMERASE CYP38, CHLOROPLASTIC"/>
    <property type="match status" value="1"/>
</dbReference>
<dbReference type="EMBL" id="GL349464">
    <property type="protein sequence ID" value="KNC51075.1"/>
    <property type="molecule type" value="Genomic_DNA"/>
</dbReference>
<comment type="similarity">
    <text evidence="3">Belongs to the cyclophilin-type PPIase family.</text>
</comment>
<evidence type="ECO:0000256" key="1">
    <source>
        <dbReference type="ARBA" id="ARBA00023110"/>
    </source>
</evidence>
<dbReference type="PROSITE" id="PS50072">
    <property type="entry name" value="CSA_PPIASE_2"/>
    <property type="match status" value="1"/>
</dbReference>
<feature type="signal peptide" evidence="3">
    <location>
        <begin position="1"/>
        <end position="20"/>
    </location>
</feature>
<dbReference type="Proteomes" id="UP000054408">
    <property type="component" value="Unassembled WGS sequence"/>
</dbReference>
<dbReference type="InterPro" id="IPR044665">
    <property type="entry name" value="E_coli_cyclophilin_A-like"/>
</dbReference>
<name>A0A0L0DFX5_THETB</name>
<keyword evidence="2 3" id="KW-0413">Isomerase</keyword>
<dbReference type="OMA" id="TQVFINF"/>
<accession>A0A0L0DFX5</accession>
<keyword evidence="3" id="KW-0732">Signal</keyword>
<proteinExistence type="inferred from homology"/>
<dbReference type="OrthoDB" id="423037at2759"/>